<accession>A0ABQ8FA71</accession>
<proteinExistence type="predicted"/>
<evidence type="ECO:0000313" key="2">
    <source>
        <dbReference type="Proteomes" id="UP001648503"/>
    </source>
</evidence>
<sequence length="121" mass="13205">MIGNGFGYSSDVESSIEAFFTSPVGTRINIGINVALDTETDFDFLYLSVKSSGGVEDFLLRSKGIDDHQEVQWDLWKGMSVNGIFSFTTRSEKFSVSLKFTSDDATGFTGVTIRSFTVSAA</sequence>
<comment type="caution">
    <text evidence="1">The sequence shown here is derived from an EMBL/GenBank/DDBJ whole genome shotgun (WGS) entry which is preliminary data.</text>
</comment>
<dbReference type="Proteomes" id="UP001648503">
    <property type="component" value="Unassembled WGS sequence"/>
</dbReference>
<gene>
    <name evidence="1" type="ORF">BASA50_006447</name>
</gene>
<evidence type="ECO:0000313" key="1">
    <source>
        <dbReference type="EMBL" id="KAH6594772.1"/>
    </source>
</evidence>
<dbReference type="EMBL" id="JAFCIX010000330">
    <property type="protein sequence ID" value="KAH6594772.1"/>
    <property type="molecule type" value="Genomic_DNA"/>
</dbReference>
<name>A0ABQ8FA71_9FUNG</name>
<organism evidence="1 2">
    <name type="scientific">Batrachochytrium salamandrivorans</name>
    <dbReference type="NCBI Taxonomy" id="1357716"/>
    <lineage>
        <taxon>Eukaryota</taxon>
        <taxon>Fungi</taxon>
        <taxon>Fungi incertae sedis</taxon>
        <taxon>Chytridiomycota</taxon>
        <taxon>Chytridiomycota incertae sedis</taxon>
        <taxon>Chytridiomycetes</taxon>
        <taxon>Rhizophydiales</taxon>
        <taxon>Rhizophydiales incertae sedis</taxon>
        <taxon>Batrachochytrium</taxon>
    </lineage>
</organism>
<reference evidence="1 2" key="1">
    <citation type="submission" date="2021-02" db="EMBL/GenBank/DDBJ databases">
        <title>Variation within the Batrachochytrium salamandrivorans European outbreak.</title>
        <authorList>
            <person name="Kelly M."/>
            <person name="Pasmans F."/>
            <person name="Shea T.P."/>
            <person name="Munoz J.F."/>
            <person name="Carranza S."/>
            <person name="Cuomo C.A."/>
            <person name="Martel A."/>
        </authorList>
    </citation>
    <scope>NUCLEOTIDE SEQUENCE [LARGE SCALE GENOMIC DNA]</scope>
    <source>
        <strain evidence="1 2">AMFP18/2</strain>
    </source>
</reference>
<protein>
    <submittedName>
        <fullName evidence="1">Uncharacterized protein</fullName>
    </submittedName>
</protein>
<keyword evidence="2" id="KW-1185">Reference proteome</keyword>